<feature type="compositionally biased region" description="Acidic residues" evidence="1">
    <location>
        <begin position="392"/>
        <end position="416"/>
    </location>
</feature>
<proteinExistence type="predicted"/>
<evidence type="ECO:0000256" key="2">
    <source>
        <dbReference type="SAM" id="SignalP"/>
    </source>
</evidence>
<sequence>MAEMFQGVLLLLLFYNVATESLHIQIVPSESVLSGNSGPHQVEVKRPFGGVYGRSYQVGKRSLDQDFEIAHATSKRPFGRIFGNSYKLGKREYELPESHFTVTRHFKGFNGNHISSVPVSEHKQSKRPFGSIYGNSLSKRPFGSVYGSSYGKRPFGSVYGASYSKRPFGGVFGSSYKIGKRFAYPVEVHNAMKRPFGKVYGRSYKFGKRPFGQMYGTKYGKRSSEGYIVLSMEDAYPLQEKLDENIGFLPSAKRPFGKMYGKREYAEKRPFGQIYSTRPFGKRLMHRDVNFPILSKRPFGRVYGRSYKEKKIPLKIDKVERVNPAMLDLDEYGPFARPVDTFDPDTGDLVQSHVYLGADGYGMSISGFDNGDKAQYGELYTDSGDGAMETGQTEDDQRDFGLEDDNDEEFEDSEEE</sequence>
<keyword evidence="3" id="KW-1185">Reference proteome</keyword>
<evidence type="ECO:0000313" key="4">
    <source>
        <dbReference type="RefSeq" id="XP_022338499.1"/>
    </source>
</evidence>
<reference evidence="4" key="1">
    <citation type="submission" date="2025-08" db="UniProtKB">
        <authorList>
            <consortium name="RefSeq"/>
        </authorList>
    </citation>
    <scope>IDENTIFICATION</scope>
    <source>
        <tissue evidence="4">Whole sample</tissue>
    </source>
</reference>
<gene>
    <name evidence="4" type="primary">LOC111134026</name>
</gene>
<feature type="signal peptide" evidence="2">
    <location>
        <begin position="1"/>
        <end position="19"/>
    </location>
</feature>
<evidence type="ECO:0000256" key="1">
    <source>
        <dbReference type="SAM" id="MobiDB-lite"/>
    </source>
</evidence>
<keyword evidence="2" id="KW-0732">Signal</keyword>
<feature type="region of interest" description="Disordered" evidence="1">
    <location>
        <begin position="374"/>
        <end position="416"/>
    </location>
</feature>
<protein>
    <submittedName>
        <fullName evidence="4">Uncharacterized protein LOC111134026</fullName>
    </submittedName>
</protein>
<dbReference type="OrthoDB" id="6081082at2759"/>
<dbReference type="RefSeq" id="XP_022338499.1">
    <property type="nucleotide sequence ID" value="XM_022482791.1"/>
</dbReference>
<dbReference type="Proteomes" id="UP000694844">
    <property type="component" value="Chromosome 5"/>
</dbReference>
<accession>A0A8B8EFN5</accession>
<name>A0A8B8EFN5_CRAVI</name>
<dbReference type="GeneID" id="111134026"/>
<organism evidence="3 4">
    <name type="scientific">Crassostrea virginica</name>
    <name type="common">Eastern oyster</name>
    <dbReference type="NCBI Taxonomy" id="6565"/>
    <lineage>
        <taxon>Eukaryota</taxon>
        <taxon>Metazoa</taxon>
        <taxon>Spiralia</taxon>
        <taxon>Lophotrochozoa</taxon>
        <taxon>Mollusca</taxon>
        <taxon>Bivalvia</taxon>
        <taxon>Autobranchia</taxon>
        <taxon>Pteriomorphia</taxon>
        <taxon>Ostreida</taxon>
        <taxon>Ostreoidea</taxon>
        <taxon>Ostreidae</taxon>
        <taxon>Crassostrea</taxon>
    </lineage>
</organism>
<dbReference type="AlphaFoldDB" id="A0A8B8EFN5"/>
<dbReference type="KEGG" id="cvn:111134026"/>
<evidence type="ECO:0000313" key="3">
    <source>
        <dbReference type="Proteomes" id="UP000694844"/>
    </source>
</evidence>
<feature type="chain" id="PRO_5034621902" evidence="2">
    <location>
        <begin position="20"/>
        <end position="416"/>
    </location>
</feature>